<organism evidence="7 8">
    <name type="scientific">Natronorubrum bangense JCM 10635</name>
    <dbReference type="NCBI Taxonomy" id="1227500"/>
    <lineage>
        <taxon>Archaea</taxon>
        <taxon>Methanobacteriati</taxon>
        <taxon>Methanobacteriota</taxon>
        <taxon>Stenosarchaea group</taxon>
        <taxon>Halobacteria</taxon>
        <taxon>Halobacteriales</taxon>
        <taxon>Natrialbaceae</taxon>
        <taxon>Natronorubrum</taxon>
    </lineage>
</organism>
<reference evidence="7 8" key="1">
    <citation type="journal article" date="2014" name="PLoS Genet.">
        <title>Phylogenetically driven sequencing of extremely halophilic archaea reveals strategies for static and dynamic osmo-response.</title>
        <authorList>
            <person name="Becker E.A."/>
            <person name="Seitzer P.M."/>
            <person name="Tritt A."/>
            <person name="Larsen D."/>
            <person name="Krusor M."/>
            <person name="Yao A.I."/>
            <person name="Wu D."/>
            <person name="Madern D."/>
            <person name="Eisen J.A."/>
            <person name="Darling A.E."/>
            <person name="Facciotti M.T."/>
        </authorList>
    </citation>
    <scope>NUCLEOTIDE SEQUENCE [LARGE SCALE GENOMIC DNA]</scope>
    <source>
        <strain evidence="7 8">JCM 10635</strain>
    </source>
</reference>
<evidence type="ECO:0000256" key="4">
    <source>
        <dbReference type="ARBA" id="ARBA00022833"/>
    </source>
</evidence>
<accession>L9WPC5</accession>
<feature type="domain" description="Succinylglutamate desuccinylase/Aspartoacylase catalytic" evidence="6">
    <location>
        <begin position="70"/>
        <end position="263"/>
    </location>
</feature>
<evidence type="ECO:0000256" key="2">
    <source>
        <dbReference type="ARBA" id="ARBA00022723"/>
    </source>
</evidence>
<dbReference type="GO" id="GO:0016811">
    <property type="term" value="F:hydrolase activity, acting on carbon-nitrogen (but not peptide) bonds, in linear amides"/>
    <property type="evidence" value="ECO:0007669"/>
    <property type="project" value="InterPro"/>
</dbReference>
<comment type="cofactor">
    <cofactor evidence="1">
        <name>Zn(2+)</name>
        <dbReference type="ChEBI" id="CHEBI:29105"/>
    </cofactor>
</comment>
<feature type="region of interest" description="Disordered" evidence="5">
    <location>
        <begin position="1"/>
        <end position="27"/>
    </location>
</feature>
<dbReference type="Pfam" id="PF24827">
    <property type="entry name" value="AstE_AspA_cat"/>
    <property type="match status" value="1"/>
</dbReference>
<evidence type="ECO:0000313" key="7">
    <source>
        <dbReference type="EMBL" id="ELY51041.1"/>
    </source>
</evidence>
<dbReference type="eggNOG" id="arCOG02890">
    <property type="taxonomic scope" value="Archaea"/>
</dbReference>
<dbReference type="STRING" id="1227500.C494_04181"/>
<dbReference type="PATRIC" id="fig|1227500.6.peg.850"/>
<evidence type="ECO:0000259" key="6">
    <source>
        <dbReference type="Pfam" id="PF24827"/>
    </source>
</evidence>
<dbReference type="Gene3D" id="3.40.630.10">
    <property type="entry name" value="Zn peptidases"/>
    <property type="match status" value="1"/>
</dbReference>
<dbReference type="InterPro" id="IPR055438">
    <property type="entry name" value="AstE_AspA_cat"/>
</dbReference>
<evidence type="ECO:0000256" key="1">
    <source>
        <dbReference type="ARBA" id="ARBA00001947"/>
    </source>
</evidence>
<dbReference type="AlphaFoldDB" id="L9WPC5"/>
<gene>
    <name evidence="7" type="ORF">C494_04181</name>
</gene>
<dbReference type="GO" id="GO:0046872">
    <property type="term" value="F:metal ion binding"/>
    <property type="evidence" value="ECO:0007669"/>
    <property type="project" value="UniProtKB-KW"/>
</dbReference>
<protein>
    <submittedName>
        <fullName evidence="7">Succinylglutamate desuccinylase/aspartoacylase</fullName>
    </submittedName>
</protein>
<dbReference type="SUPFAM" id="SSF53187">
    <property type="entry name" value="Zn-dependent exopeptidases"/>
    <property type="match status" value="1"/>
</dbReference>
<keyword evidence="4" id="KW-0862">Zinc</keyword>
<keyword evidence="8" id="KW-1185">Reference proteome</keyword>
<dbReference type="PANTHER" id="PTHR37326">
    <property type="entry name" value="BLL3975 PROTEIN"/>
    <property type="match status" value="1"/>
</dbReference>
<dbReference type="EMBL" id="AOHY01000009">
    <property type="protein sequence ID" value="ELY51041.1"/>
    <property type="molecule type" value="Genomic_DNA"/>
</dbReference>
<comment type="caution">
    <text evidence="7">The sequence shown here is derived from an EMBL/GenBank/DDBJ whole genome shotgun (WGS) entry which is preliminary data.</text>
</comment>
<sequence>MVSSRGDDHDTIAWRQQSQVARGGRSYIHPDVERHRMTTGTHTSEEVTLARLPSGMAVTTMIHRYRGAEDGPTCYVQGAQHGREINGTEALRRFHDRLPLEELSGTVVTVPVANPLTFDRVSYTTPEVFDSVNPNMNRIWPGDAEGSLHQRMAARLWAEISQADAVVDLHTGSPDMLPHVVYQEGDEDARQLAEAFGTGLLLSEQADDDAKEEWHQRGFAGKLRVVAAEEGIPAVTPELAHNKQIVEAVVEIGVDGLLDVCRHLGMLPGDVPEREQTVARNHLGQVTATDSGLFRPEPTLEVGQFVSEGTTVGTVYDPTTYKPLYEASADRSGLLYVLTQEATVVAGDQLASVALVRDR</sequence>
<dbReference type="PANTHER" id="PTHR37326:SF1">
    <property type="entry name" value="BLL3975 PROTEIN"/>
    <property type="match status" value="1"/>
</dbReference>
<keyword evidence="2" id="KW-0479">Metal-binding</keyword>
<dbReference type="Proteomes" id="UP000011690">
    <property type="component" value="Unassembled WGS sequence"/>
</dbReference>
<proteinExistence type="predicted"/>
<name>L9WPC5_9EURY</name>
<evidence type="ECO:0000256" key="5">
    <source>
        <dbReference type="SAM" id="MobiDB-lite"/>
    </source>
</evidence>
<dbReference type="PIRSF" id="PIRSF039012">
    <property type="entry name" value="ASP"/>
    <property type="match status" value="1"/>
</dbReference>
<feature type="compositionally biased region" description="Basic and acidic residues" evidence="5">
    <location>
        <begin position="1"/>
        <end position="12"/>
    </location>
</feature>
<keyword evidence="3" id="KW-0378">Hydrolase</keyword>
<evidence type="ECO:0000256" key="3">
    <source>
        <dbReference type="ARBA" id="ARBA00022801"/>
    </source>
</evidence>
<dbReference type="InterPro" id="IPR053138">
    <property type="entry name" value="N-alpha-Ac-DABA_deacetylase"/>
</dbReference>
<dbReference type="GO" id="GO:0016788">
    <property type="term" value="F:hydrolase activity, acting on ester bonds"/>
    <property type="evidence" value="ECO:0007669"/>
    <property type="project" value="InterPro"/>
</dbReference>
<evidence type="ECO:0000313" key="8">
    <source>
        <dbReference type="Proteomes" id="UP000011690"/>
    </source>
</evidence>
<dbReference type="InterPro" id="IPR043795">
    <property type="entry name" value="N-alpha-Ac-DABA-like"/>
</dbReference>